<dbReference type="GO" id="GO:0016787">
    <property type="term" value="F:hydrolase activity"/>
    <property type="evidence" value="ECO:0007669"/>
    <property type="project" value="UniProtKB-KW"/>
</dbReference>
<dbReference type="EMBL" id="BKCJ010109839">
    <property type="protein sequence ID" value="GEX46423.1"/>
    <property type="molecule type" value="Genomic_DNA"/>
</dbReference>
<organism evidence="2">
    <name type="scientific">Tanacetum cinerariifolium</name>
    <name type="common">Dalmatian daisy</name>
    <name type="synonym">Chrysanthemum cinerariifolium</name>
    <dbReference type="NCBI Taxonomy" id="118510"/>
    <lineage>
        <taxon>Eukaryota</taxon>
        <taxon>Viridiplantae</taxon>
        <taxon>Streptophyta</taxon>
        <taxon>Embryophyta</taxon>
        <taxon>Tracheophyta</taxon>
        <taxon>Spermatophyta</taxon>
        <taxon>Magnoliopsida</taxon>
        <taxon>eudicotyledons</taxon>
        <taxon>Gunneridae</taxon>
        <taxon>Pentapetalae</taxon>
        <taxon>asterids</taxon>
        <taxon>campanulids</taxon>
        <taxon>Asterales</taxon>
        <taxon>Asteraceae</taxon>
        <taxon>Asteroideae</taxon>
        <taxon>Anthemideae</taxon>
        <taxon>Anthemidinae</taxon>
        <taxon>Tanacetum</taxon>
    </lineage>
</organism>
<dbReference type="GO" id="GO:0005524">
    <property type="term" value="F:ATP binding"/>
    <property type="evidence" value="ECO:0007669"/>
    <property type="project" value="UniProtKB-KW"/>
</dbReference>
<feature type="compositionally biased region" description="Basic and acidic residues" evidence="1">
    <location>
        <begin position="173"/>
        <end position="190"/>
    </location>
</feature>
<comment type="caution">
    <text evidence="2">The sequence shown here is derived from an EMBL/GenBank/DDBJ whole genome shotgun (WGS) entry which is preliminary data.</text>
</comment>
<keyword evidence="2" id="KW-0067">ATP-binding</keyword>
<accession>A0A699H6B5</accession>
<proteinExistence type="predicted"/>
<keyword evidence="2" id="KW-0547">Nucleotide-binding</keyword>
<dbReference type="AlphaFoldDB" id="A0A699H6B5"/>
<feature type="region of interest" description="Disordered" evidence="1">
    <location>
        <begin position="173"/>
        <end position="198"/>
    </location>
</feature>
<dbReference type="GO" id="GO:0004386">
    <property type="term" value="F:helicase activity"/>
    <property type="evidence" value="ECO:0007669"/>
    <property type="project" value="UniProtKB-KW"/>
</dbReference>
<evidence type="ECO:0000256" key="1">
    <source>
        <dbReference type="SAM" id="MobiDB-lite"/>
    </source>
</evidence>
<protein>
    <submittedName>
        <fullName evidence="2">UvrD-like helicase, ATP-binding domain, P-loop containing nucleoside triphosphate hydrolase</fullName>
    </submittedName>
</protein>
<reference evidence="2" key="1">
    <citation type="journal article" date="2019" name="Sci. Rep.">
        <title>Draft genome of Tanacetum cinerariifolium, the natural source of mosquito coil.</title>
        <authorList>
            <person name="Yamashiro T."/>
            <person name="Shiraishi A."/>
            <person name="Satake H."/>
            <person name="Nakayama K."/>
        </authorList>
    </citation>
    <scope>NUCLEOTIDE SEQUENCE</scope>
</reference>
<keyword evidence="2" id="KW-0378">Hydrolase</keyword>
<name>A0A699H6B5_TANCI</name>
<keyword evidence="2" id="KW-0347">Helicase</keyword>
<gene>
    <name evidence="2" type="ORF">Tci_318398</name>
</gene>
<evidence type="ECO:0000313" key="2">
    <source>
        <dbReference type="EMBL" id="GEX46423.1"/>
    </source>
</evidence>
<sequence length="224" mass="25175">MTVSVLPFILLHMYRMTLVCAPVNVAIIQLAPRVLMLVRESYKFTIARGDYFYPVGDVVLFGIKERLNVSTDIKEIFLEHQNTLGVNTSSHNVVVGTILELPSQVNVNLNVNPVTKCKGELQMKQEVLKEISELITRKKGILPCIFFMESAMTEPVARHMVVLEYSSSKTEFEQKGDDAKNKKGKGNEQKKGKRTKAKRNDGTMVACCGGSYRDGDGSLLWWML</sequence>